<accession>A0A673TYD9</accession>
<evidence type="ECO:0000256" key="6">
    <source>
        <dbReference type="PIRSR" id="PIRSR601019-1"/>
    </source>
</evidence>
<evidence type="ECO:0000256" key="1">
    <source>
        <dbReference type="ARBA" id="ARBA00022723"/>
    </source>
</evidence>
<keyword evidence="2 6" id="KW-0547">Nucleotide-binding</keyword>
<evidence type="ECO:0000256" key="5">
    <source>
        <dbReference type="ARBA" id="ARBA00023224"/>
    </source>
</evidence>
<dbReference type="GO" id="GO:0007188">
    <property type="term" value="P:adenylate cyclase-modulating G protein-coupled receptor signaling pathway"/>
    <property type="evidence" value="ECO:0007669"/>
    <property type="project" value="TreeGrafter"/>
</dbReference>
<dbReference type="FunFam" id="1.10.400.10:FF:000002">
    <property type="entry name" value="guanine nucleotide-binding protein G(Q) subunit alpha"/>
    <property type="match status" value="1"/>
</dbReference>
<sequence>MARALTWRCCPWCLTEDEKAAARIDQEINRLLLEQKKRDRGELKLLLLGPGESGKSTFIKQMRIIHGAGYSEEERKGFRPLIYQNIFASMQAMLEAMDWLQIPFSRPESRHHASLVMSQDPYKVTTFEKPYAVAMQWLWTDAGVRACYERRREFHLLDSAVYYLSHLERITGEDYVPTAQDVLRSRMPTTGINEYCFSVQKTNLRGTNQAAQCGSSGKRPLRCLSFLDRGRRGPEVGTQEVDPLLRERDRAHLPGLAQRVRPVPGGERPRGPKQDVEAAKKFILDMYTRMYASCVDSADGARKGPRSRRLFSHYTCATDTQNIRKVFKDVRDSVLARYLDEINLL</sequence>
<evidence type="ECO:0000256" key="7">
    <source>
        <dbReference type="PIRSR" id="PIRSR601019-2"/>
    </source>
</evidence>
<name>A0A673TYD9_SURSU</name>
<dbReference type="SMART" id="SM00275">
    <property type="entry name" value="G_alpha"/>
    <property type="match status" value="1"/>
</dbReference>
<dbReference type="InterPro" id="IPR011025">
    <property type="entry name" value="GproteinA_insert"/>
</dbReference>
<reference evidence="8" key="2">
    <citation type="submission" date="2025-08" db="UniProtKB">
        <authorList>
            <consortium name="Ensembl"/>
        </authorList>
    </citation>
    <scope>IDENTIFICATION</scope>
</reference>
<dbReference type="PRINTS" id="PR00318">
    <property type="entry name" value="GPROTEINA"/>
</dbReference>
<keyword evidence="4 6" id="KW-0342">GTP-binding</keyword>
<feature type="binding site" evidence="6">
    <location>
        <begin position="52"/>
        <end position="57"/>
    </location>
    <ligand>
        <name>GTP</name>
        <dbReference type="ChEBI" id="CHEBI:37565"/>
    </ligand>
</feature>
<dbReference type="GO" id="GO:0005737">
    <property type="term" value="C:cytoplasm"/>
    <property type="evidence" value="ECO:0007669"/>
    <property type="project" value="TreeGrafter"/>
</dbReference>
<feature type="binding site" evidence="6">
    <location>
        <begin position="183"/>
        <end position="189"/>
    </location>
    <ligand>
        <name>GTP</name>
        <dbReference type="ChEBI" id="CHEBI:37565"/>
    </ligand>
</feature>
<evidence type="ECO:0000313" key="9">
    <source>
        <dbReference type="Proteomes" id="UP000472268"/>
    </source>
</evidence>
<proteinExistence type="predicted"/>
<dbReference type="Gene3D" id="1.10.400.10">
    <property type="entry name" value="GI Alpha 1, domain 2-like"/>
    <property type="match status" value="1"/>
</dbReference>
<dbReference type="GO" id="GO:0005525">
    <property type="term" value="F:GTP binding"/>
    <property type="evidence" value="ECO:0007669"/>
    <property type="project" value="UniProtKB-KW"/>
</dbReference>
<dbReference type="AlphaFoldDB" id="A0A673TYD9"/>
<keyword evidence="3 7" id="KW-0460">Magnesium</keyword>
<gene>
    <name evidence="8" type="primary">GNA15</name>
</gene>
<evidence type="ECO:0000256" key="2">
    <source>
        <dbReference type="ARBA" id="ARBA00022741"/>
    </source>
</evidence>
<protein>
    <submittedName>
        <fullName evidence="8">G protein subunit alpha 15</fullName>
    </submittedName>
</protein>
<organism evidence="8 9">
    <name type="scientific">Suricata suricatta</name>
    <name type="common">Meerkat</name>
    <dbReference type="NCBI Taxonomy" id="37032"/>
    <lineage>
        <taxon>Eukaryota</taxon>
        <taxon>Metazoa</taxon>
        <taxon>Chordata</taxon>
        <taxon>Craniata</taxon>
        <taxon>Vertebrata</taxon>
        <taxon>Euteleostomi</taxon>
        <taxon>Mammalia</taxon>
        <taxon>Eutheria</taxon>
        <taxon>Laurasiatheria</taxon>
        <taxon>Carnivora</taxon>
        <taxon>Feliformia</taxon>
        <taxon>Herpestidae</taxon>
        <taxon>Suricata</taxon>
    </lineage>
</organism>
<dbReference type="SUPFAM" id="SSF52540">
    <property type="entry name" value="P-loop containing nucleoside triphosphate hydrolases"/>
    <property type="match status" value="1"/>
</dbReference>
<dbReference type="PANTHER" id="PTHR10218">
    <property type="entry name" value="GTP-BINDING PROTEIN ALPHA SUBUNIT"/>
    <property type="match status" value="1"/>
</dbReference>
<dbReference type="GO" id="GO:0001664">
    <property type="term" value="F:G protein-coupled receptor binding"/>
    <property type="evidence" value="ECO:0007669"/>
    <property type="project" value="TreeGrafter"/>
</dbReference>
<dbReference type="Gene3D" id="3.40.50.300">
    <property type="entry name" value="P-loop containing nucleotide triphosphate hydrolases"/>
    <property type="match status" value="2"/>
</dbReference>
<reference evidence="8 9" key="1">
    <citation type="submission" date="2019-05" db="EMBL/GenBank/DDBJ databases">
        <title>A Chromosome-scale Meerkat (S. suricatta) Genome Assembly.</title>
        <authorList>
            <person name="Dudchenko O."/>
            <person name="Lieberman Aiden E."/>
            <person name="Tung J."/>
            <person name="Barreiro L.B."/>
            <person name="Clutton-Brock T.H."/>
        </authorList>
    </citation>
    <scope>NUCLEOTIDE SEQUENCE [LARGE SCALE GENOMIC DNA]</scope>
</reference>
<dbReference type="FunFam" id="3.40.50.300:FF:000692">
    <property type="entry name" value="Guanine nucleotide-binding protein subunit alpha"/>
    <property type="match status" value="1"/>
</dbReference>
<dbReference type="Pfam" id="PF00503">
    <property type="entry name" value="G-alpha"/>
    <property type="match status" value="1"/>
</dbReference>
<evidence type="ECO:0000256" key="3">
    <source>
        <dbReference type="ARBA" id="ARBA00022842"/>
    </source>
</evidence>
<dbReference type="SUPFAM" id="SSF47895">
    <property type="entry name" value="Transducin (alpha subunit), insertion domain"/>
    <property type="match status" value="1"/>
</dbReference>
<dbReference type="Ensembl" id="ENSSSUT00005020888.1">
    <property type="protein sequence ID" value="ENSSSUP00005018303.1"/>
    <property type="gene ID" value="ENSSSUG00005011780.1"/>
</dbReference>
<dbReference type="GO" id="GO:0005834">
    <property type="term" value="C:heterotrimeric G-protein complex"/>
    <property type="evidence" value="ECO:0007669"/>
    <property type="project" value="TreeGrafter"/>
</dbReference>
<dbReference type="InterPro" id="IPR001019">
    <property type="entry name" value="Gprotein_alpha_su"/>
</dbReference>
<evidence type="ECO:0000313" key="8">
    <source>
        <dbReference type="Ensembl" id="ENSSSUP00005018303.1"/>
    </source>
</evidence>
<keyword evidence="9" id="KW-1185">Reference proteome</keyword>
<reference evidence="8" key="3">
    <citation type="submission" date="2025-09" db="UniProtKB">
        <authorList>
            <consortium name="Ensembl"/>
        </authorList>
    </citation>
    <scope>IDENTIFICATION</scope>
</reference>
<dbReference type="CDD" id="cd00066">
    <property type="entry name" value="G-alpha"/>
    <property type="match status" value="1"/>
</dbReference>
<feature type="binding site" evidence="7">
    <location>
        <position position="56"/>
    </location>
    <ligand>
        <name>Mg(2+)</name>
        <dbReference type="ChEBI" id="CHEBI:18420"/>
    </ligand>
</feature>
<keyword evidence="5" id="KW-0807">Transducer</keyword>
<dbReference type="PROSITE" id="PS51882">
    <property type="entry name" value="G_ALPHA"/>
    <property type="match status" value="1"/>
</dbReference>
<feature type="binding site" evidence="7">
    <location>
        <position position="189"/>
    </location>
    <ligand>
        <name>Mg(2+)</name>
        <dbReference type="ChEBI" id="CHEBI:18420"/>
    </ligand>
</feature>
<dbReference type="GO" id="GO:0031683">
    <property type="term" value="F:G-protein beta/gamma-subunit complex binding"/>
    <property type="evidence" value="ECO:0007669"/>
    <property type="project" value="InterPro"/>
</dbReference>
<dbReference type="Proteomes" id="UP000472268">
    <property type="component" value="Chromosome 12"/>
</dbReference>
<keyword evidence="1 7" id="KW-0479">Metal-binding</keyword>
<dbReference type="GO" id="GO:0046872">
    <property type="term" value="F:metal ion binding"/>
    <property type="evidence" value="ECO:0007669"/>
    <property type="project" value="UniProtKB-KW"/>
</dbReference>
<evidence type="ECO:0000256" key="4">
    <source>
        <dbReference type="ARBA" id="ARBA00023134"/>
    </source>
</evidence>
<dbReference type="GO" id="GO:0060158">
    <property type="term" value="P:phospholipase C-activating dopamine receptor signaling pathway"/>
    <property type="evidence" value="ECO:0007669"/>
    <property type="project" value="TreeGrafter"/>
</dbReference>
<dbReference type="PANTHER" id="PTHR10218:SF217">
    <property type="entry name" value="GUANINE NUCLEOTIDE-BINDING PROTEIN SUBUNIT ALPHA-15"/>
    <property type="match status" value="1"/>
</dbReference>
<dbReference type="GO" id="GO:0003924">
    <property type="term" value="F:GTPase activity"/>
    <property type="evidence" value="ECO:0007669"/>
    <property type="project" value="InterPro"/>
</dbReference>
<dbReference type="InterPro" id="IPR027417">
    <property type="entry name" value="P-loop_NTPase"/>
</dbReference>
<feature type="binding site" evidence="6">
    <location>
        <begin position="158"/>
        <end position="159"/>
    </location>
    <ligand>
        <name>GTP</name>
        <dbReference type="ChEBI" id="CHEBI:37565"/>
    </ligand>
</feature>